<dbReference type="InterPro" id="IPR017871">
    <property type="entry name" value="ABC_transporter-like_CS"/>
</dbReference>
<dbReference type="PANTHER" id="PTHR42798">
    <property type="entry name" value="LIPOPROTEIN-RELEASING SYSTEM ATP-BINDING PROTEIN LOLD"/>
    <property type="match status" value="1"/>
</dbReference>
<dbReference type="Proteomes" id="UP000054618">
    <property type="component" value="Unassembled WGS sequence"/>
</dbReference>
<dbReference type="AlphaFoldDB" id="A0A0W0Y4S4"/>
<dbReference type="PATRIC" id="fig|45073.5.peg.921"/>
<dbReference type="GO" id="GO:0022857">
    <property type="term" value="F:transmembrane transporter activity"/>
    <property type="evidence" value="ECO:0007669"/>
    <property type="project" value="UniProtKB-ARBA"/>
</dbReference>
<dbReference type="InterPro" id="IPR003593">
    <property type="entry name" value="AAA+_ATPase"/>
</dbReference>
<organism evidence="6 7">
    <name type="scientific">Legionella quinlivanii</name>
    <dbReference type="NCBI Taxonomy" id="45073"/>
    <lineage>
        <taxon>Bacteria</taxon>
        <taxon>Pseudomonadati</taxon>
        <taxon>Pseudomonadota</taxon>
        <taxon>Gammaproteobacteria</taxon>
        <taxon>Legionellales</taxon>
        <taxon>Legionellaceae</taxon>
        <taxon>Legionella</taxon>
    </lineage>
</organism>
<keyword evidence="2" id="KW-0547">Nucleotide-binding</keyword>
<evidence type="ECO:0000259" key="5">
    <source>
        <dbReference type="PROSITE" id="PS50893"/>
    </source>
</evidence>
<dbReference type="InterPro" id="IPR027417">
    <property type="entry name" value="P-loop_NTPase"/>
</dbReference>
<reference evidence="6 7" key="1">
    <citation type="submission" date="2015-11" db="EMBL/GenBank/DDBJ databases">
        <title>Genomic analysis of 38 Legionella species identifies large and diverse effector repertoires.</title>
        <authorList>
            <person name="Burstein D."/>
            <person name="Amaro F."/>
            <person name="Zusman T."/>
            <person name="Lifshitz Z."/>
            <person name="Cohen O."/>
            <person name="Gilbert J.A."/>
            <person name="Pupko T."/>
            <person name="Shuman H.A."/>
            <person name="Segal G."/>
        </authorList>
    </citation>
    <scope>NUCLEOTIDE SEQUENCE [LARGE SCALE GENOMIC DNA]</scope>
    <source>
        <strain evidence="6 7">CDC#1442-AUS-E</strain>
    </source>
</reference>
<dbReference type="SMART" id="SM00382">
    <property type="entry name" value="AAA"/>
    <property type="match status" value="1"/>
</dbReference>
<dbReference type="InterPro" id="IPR017911">
    <property type="entry name" value="MacB-like_ATP-bd"/>
</dbReference>
<dbReference type="Pfam" id="PF00005">
    <property type="entry name" value="ABC_tran"/>
    <property type="match status" value="1"/>
</dbReference>
<keyword evidence="1" id="KW-0813">Transport</keyword>
<dbReference type="SUPFAM" id="SSF52540">
    <property type="entry name" value="P-loop containing nucleoside triphosphate hydrolases"/>
    <property type="match status" value="1"/>
</dbReference>
<protein>
    <submittedName>
        <fullName evidence="6">Putative transporter subunit: ATP-binding component of ABC superfamily protein</fullName>
    </submittedName>
</protein>
<evidence type="ECO:0000313" key="7">
    <source>
        <dbReference type="Proteomes" id="UP000054618"/>
    </source>
</evidence>
<dbReference type="InterPro" id="IPR003439">
    <property type="entry name" value="ABC_transporter-like_ATP-bd"/>
</dbReference>
<dbReference type="GO" id="GO:1902495">
    <property type="term" value="C:transmembrane transporter complex"/>
    <property type="evidence" value="ECO:0007669"/>
    <property type="project" value="UniProtKB-ARBA"/>
</dbReference>
<comment type="caution">
    <text evidence="6">The sequence shown here is derived from an EMBL/GenBank/DDBJ whole genome shotgun (WGS) entry which is preliminary data.</text>
</comment>
<dbReference type="EMBL" id="LNYS01000006">
    <property type="protein sequence ID" value="KTD52028.1"/>
    <property type="molecule type" value="Genomic_DNA"/>
</dbReference>
<gene>
    <name evidence="6" type="primary">ybbA</name>
    <name evidence="6" type="ORF">Lqui_0872</name>
</gene>
<sequence length="225" mass="24983">MVSPIQSISLHHLSYQVQSGNEQLLILRDINLRINSGMTIAITGVSGSGKTSLLNIMAGLELPTSGHVYYNETDITQLDEDSRASLRAERIGFIFQSFQLLPNFSALENIMLPLEITNRRNAMAIALQWLDQVGLARRAHHFPYQLSGGEQQRIAIARAFAITPSILFADEPTGNLDKKTGQHIIDLLFELNSAHRSTLVIVTHDESLAARCQTHWPLAEGQLKC</sequence>
<evidence type="ECO:0000256" key="4">
    <source>
        <dbReference type="ARBA" id="ARBA00038388"/>
    </source>
</evidence>
<dbReference type="RefSeq" id="WP_058506963.1">
    <property type="nucleotide sequence ID" value="NZ_CAAAIK010000007.1"/>
</dbReference>
<feature type="domain" description="ABC transporter" evidence="5">
    <location>
        <begin position="8"/>
        <end position="221"/>
    </location>
</feature>
<evidence type="ECO:0000256" key="1">
    <source>
        <dbReference type="ARBA" id="ARBA00022448"/>
    </source>
</evidence>
<dbReference type="GO" id="GO:0005524">
    <property type="term" value="F:ATP binding"/>
    <property type="evidence" value="ECO:0007669"/>
    <property type="project" value="UniProtKB-KW"/>
</dbReference>
<dbReference type="PROSITE" id="PS50893">
    <property type="entry name" value="ABC_TRANSPORTER_2"/>
    <property type="match status" value="1"/>
</dbReference>
<name>A0A0W0Y4S4_9GAMM</name>
<evidence type="ECO:0000256" key="2">
    <source>
        <dbReference type="ARBA" id="ARBA00022741"/>
    </source>
</evidence>
<accession>A0A0W0Y4S4</accession>
<dbReference type="Gene3D" id="3.40.50.300">
    <property type="entry name" value="P-loop containing nucleotide triphosphate hydrolases"/>
    <property type="match status" value="1"/>
</dbReference>
<dbReference type="GO" id="GO:0016887">
    <property type="term" value="F:ATP hydrolysis activity"/>
    <property type="evidence" value="ECO:0007669"/>
    <property type="project" value="InterPro"/>
</dbReference>
<dbReference type="PANTHER" id="PTHR42798:SF2">
    <property type="entry name" value="ABC TRANSPORTER ATP-BINDING PROTEIN MG467-RELATED"/>
    <property type="match status" value="1"/>
</dbReference>
<keyword evidence="3 6" id="KW-0067">ATP-binding</keyword>
<dbReference type="STRING" id="45073.Lqui_0872"/>
<comment type="similarity">
    <text evidence="4">Belongs to the ABC transporter superfamily. Macrolide exporter (TC 3.A.1.122) family.</text>
</comment>
<dbReference type="PROSITE" id="PS00211">
    <property type="entry name" value="ABC_TRANSPORTER_1"/>
    <property type="match status" value="1"/>
</dbReference>
<keyword evidence="7" id="KW-1185">Reference proteome</keyword>
<proteinExistence type="inferred from homology"/>
<evidence type="ECO:0000256" key="3">
    <source>
        <dbReference type="ARBA" id="ARBA00022840"/>
    </source>
</evidence>
<dbReference type="OrthoDB" id="9801477at2"/>
<dbReference type="FunFam" id="3.40.50.300:FF:000032">
    <property type="entry name" value="Export ABC transporter ATP-binding protein"/>
    <property type="match status" value="1"/>
</dbReference>
<dbReference type="CDD" id="cd03255">
    <property type="entry name" value="ABC_MJ0796_LolCDE_FtsE"/>
    <property type="match status" value="1"/>
</dbReference>
<evidence type="ECO:0000313" key="6">
    <source>
        <dbReference type="EMBL" id="KTD52028.1"/>
    </source>
</evidence>